<evidence type="ECO:0000256" key="1">
    <source>
        <dbReference type="SAM" id="MobiDB-lite"/>
    </source>
</evidence>
<organism evidence="2 3">
    <name type="scientific">Vanrija pseudolonga</name>
    <dbReference type="NCBI Taxonomy" id="143232"/>
    <lineage>
        <taxon>Eukaryota</taxon>
        <taxon>Fungi</taxon>
        <taxon>Dikarya</taxon>
        <taxon>Basidiomycota</taxon>
        <taxon>Agaricomycotina</taxon>
        <taxon>Tremellomycetes</taxon>
        <taxon>Trichosporonales</taxon>
        <taxon>Trichosporonaceae</taxon>
        <taxon>Vanrija</taxon>
    </lineage>
</organism>
<dbReference type="EMBL" id="CP086716">
    <property type="protein sequence ID" value="WOO81190.1"/>
    <property type="molecule type" value="Genomic_DNA"/>
</dbReference>
<feature type="compositionally biased region" description="Basic and acidic residues" evidence="1">
    <location>
        <begin position="113"/>
        <end position="123"/>
    </location>
</feature>
<sequence length="754" mass="82613">MPKRKLSSADSAPAPPPSLASLDAALDLLACETFTRLQALTSKFEVAAGVRLNDGVVKHRWDEAVKRYWVMKSMDDLSCGGARNLKAAPLEDDCSPHGEVRMRDGDAEANGTAHDDSHYERPLPKSHHPGAVIAFRLDSDEEVQWRRWSPKAGDVVIIELQDGTTWPGKVIDKRVFFQGRTIPRGNHFYAVRIYNDMEPTVTVKSRLVPFGLRPTPPLLASTSLLSAYNHAANPTQFDMLASSRESAAAHARSHPGVSDDEDSMAKIRASKDAWKKFVNWLMDERRVEKLRSLCEERDRRLKAVARSETRDLCPGECNREESDAVEGSKKRRVAVTASPQLYASTPNTVYKLEGDEPDRGGIFQIAAIPSLPPSGNTASPSNSIRSPAPMASYIRPALATPYRSSSPRRADRRRGSGFPGLGEFSPRARGGTYTPPRVLPSGDETAPYASPSPAPPSLKSFDFVSPLGASKFVKAILDVDQDTIMVSRNGAKGPSLEAVEEEVEEEGWTVVPKGRTKRAGSAPPVKTKEPQARPIGVSSPHSDSRPTTGVVLSADSMQLYKGLDVITNKVTEEEKGGIEHWGLDVVTPGEGGSWELGKWCSEADLKELSFERPTPAGPNRAWSPPSPMPPVPPDLDHDLKRLLESFWTADPVYPPHESTGKTTDTESGDRESHRLLSIWQLLEAVDPLEAGRWHWRDSRKVRLTHVNDREVGVHTSGFLSREDLPDPTKVGHADAGLLLQDLSTAEAKVPNTAE</sequence>
<reference evidence="2" key="1">
    <citation type="submission" date="2023-10" db="EMBL/GenBank/DDBJ databases">
        <authorList>
            <person name="Noh H."/>
        </authorList>
    </citation>
    <scope>NUCLEOTIDE SEQUENCE</scope>
    <source>
        <strain evidence="2">DUCC4014</strain>
    </source>
</reference>
<dbReference type="GeneID" id="87807955"/>
<proteinExistence type="predicted"/>
<protein>
    <submittedName>
        <fullName evidence="2">tRNA dimethylallyltransferase</fullName>
    </submittedName>
</protein>
<feature type="region of interest" description="Disordered" evidence="1">
    <location>
        <begin position="611"/>
        <end position="630"/>
    </location>
</feature>
<keyword evidence="3" id="KW-1185">Reference proteome</keyword>
<name>A0AAF0Y6X4_9TREE</name>
<dbReference type="Gene3D" id="3.40.50.300">
    <property type="entry name" value="P-loop containing nucleotide triphosphate hydrolases"/>
    <property type="match status" value="1"/>
</dbReference>
<feature type="compositionally biased region" description="Basic and acidic residues" evidence="1">
    <location>
        <begin position="94"/>
        <end position="106"/>
    </location>
</feature>
<feature type="region of interest" description="Disordered" evidence="1">
    <location>
        <begin position="369"/>
        <end position="388"/>
    </location>
</feature>
<dbReference type="Proteomes" id="UP000827549">
    <property type="component" value="Chromosome 3"/>
</dbReference>
<evidence type="ECO:0000313" key="3">
    <source>
        <dbReference type="Proteomes" id="UP000827549"/>
    </source>
</evidence>
<gene>
    <name evidence="2" type="primary">miaA</name>
    <name evidence="2" type="ORF">LOC62_03G004720</name>
</gene>
<feature type="region of interest" description="Disordered" evidence="1">
    <location>
        <begin position="513"/>
        <end position="548"/>
    </location>
</feature>
<dbReference type="InterPro" id="IPR027417">
    <property type="entry name" value="P-loop_NTPase"/>
</dbReference>
<evidence type="ECO:0000313" key="2">
    <source>
        <dbReference type="EMBL" id="WOO81190.1"/>
    </source>
</evidence>
<feature type="compositionally biased region" description="Polar residues" evidence="1">
    <location>
        <begin position="373"/>
        <end position="385"/>
    </location>
</feature>
<feature type="region of interest" description="Disordered" evidence="1">
    <location>
        <begin position="89"/>
        <end position="126"/>
    </location>
</feature>
<accession>A0AAF0Y6X4</accession>
<dbReference type="RefSeq" id="XP_062627222.1">
    <property type="nucleotide sequence ID" value="XM_062771238.1"/>
</dbReference>
<dbReference type="AlphaFoldDB" id="A0AAF0Y6X4"/>
<dbReference type="Pfam" id="PF01715">
    <property type="entry name" value="IPPT"/>
    <property type="match status" value="1"/>
</dbReference>
<feature type="region of interest" description="Disordered" evidence="1">
    <location>
        <begin position="398"/>
        <end position="454"/>
    </location>
</feature>